<name>X1U013_9ZZZZ</name>
<evidence type="ECO:0008006" key="2">
    <source>
        <dbReference type="Google" id="ProtNLM"/>
    </source>
</evidence>
<protein>
    <recommendedName>
        <fullName evidence="2">DNA methylase N-4/N-6 domain-containing protein</fullName>
    </recommendedName>
</protein>
<dbReference type="GO" id="GO:0032259">
    <property type="term" value="P:methylation"/>
    <property type="evidence" value="ECO:0007669"/>
    <property type="project" value="InterPro"/>
</dbReference>
<evidence type="ECO:0000313" key="1">
    <source>
        <dbReference type="EMBL" id="GAJ10898.1"/>
    </source>
</evidence>
<dbReference type="PROSITE" id="PS00092">
    <property type="entry name" value="N6_MTASE"/>
    <property type="match status" value="1"/>
</dbReference>
<comment type="caution">
    <text evidence="1">The sequence shown here is derived from an EMBL/GenBank/DDBJ whole genome shotgun (WGS) entry which is preliminary data.</text>
</comment>
<sequence length="57" mass="6977">MKSENIIYCGDNLTWLKKFPDNCIDLIYIDPPFFSNKHYEVIFNDGEEIRSFEDRWR</sequence>
<dbReference type="GO" id="GO:0003676">
    <property type="term" value="F:nucleic acid binding"/>
    <property type="evidence" value="ECO:0007669"/>
    <property type="project" value="InterPro"/>
</dbReference>
<organism evidence="1">
    <name type="scientific">marine sediment metagenome</name>
    <dbReference type="NCBI Taxonomy" id="412755"/>
    <lineage>
        <taxon>unclassified sequences</taxon>
        <taxon>metagenomes</taxon>
        <taxon>ecological metagenomes</taxon>
    </lineage>
</organism>
<proteinExistence type="predicted"/>
<dbReference type="GO" id="GO:0008168">
    <property type="term" value="F:methyltransferase activity"/>
    <property type="evidence" value="ECO:0007669"/>
    <property type="project" value="InterPro"/>
</dbReference>
<dbReference type="EMBL" id="BARW01034859">
    <property type="protein sequence ID" value="GAJ10898.1"/>
    <property type="molecule type" value="Genomic_DNA"/>
</dbReference>
<dbReference type="Gene3D" id="3.40.50.150">
    <property type="entry name" value="Vaccinia Virus protein VP39"/>
    <property type="match status" value="1"/>
</dbReference>
<dbReference type="SUPFAM" id="SSF53335">
    <property type="entry name" value="S-adenosyl-L-methionine-dependent methyltransferases"/>
    <property type="match status" value="1"/>
</dbReference>
<feature type="non-terminal residue" evidence="1">
    <location>
        <position position="57"/>
    </location>
</feature>
<reference evidence="1" key="1">
    <citation type="journal article" date="2014" name="Front. Microbiol.">
        <title>High frequency of phylogenetically diverse reductive dehalogenase-homologous genes in deep subseafloor sedimentary metagenomes.</title>
        <authorList>
            <person name="Kawai M."/>
            <person name="Futagami T."/>
            <person name="Toyoda A."/>
            <person name="Takaki Y."/>
            <person name="Nishi S."/>
            <person name="Hori S."/>
            <person name="Arai W."/>
            <person name="Tsubouchi T."/>
            <person name="Morono Y."/>
            <person name="Uchiyama I."/>
            <person name="Ito T."/>
            <person name="Fujiyama A."/>
            <person name="Inagaki F."/>
            <person name="Takami H."/>
        </authorList>
    </citation>
    <scope>NUCLEOTIDE SEQUENCE</scope>
    <source>
        <strain evidence="1">Expedition CK06-06</strain>
    </source>
</reference>
<dbReference type="AlphaFoldDB" id="X1U013"/>
<dbReference type="InterPro" id="IPR029063">
    <property type="entry name" value="SAM-dependent_MTases_sf"/>
</dbReference>
<gene>
    <name evidence="1" type="ORF">S12H4_54517</name>
</gene>
<dbReference type="InterPro" id="IPR002052">
    <property type="entry name" value="DNA_methylase_N6_adenine_CS"/>
</dbReference>
<accession>X1U013</accession>